<dbReference type="AlphaFoldDB" id="A0A316W4X7"/>
<organism evidence="3 4">
    <name type="scientific">Ceraceosorus guamensis</name>
    <dbReference type="NCBI Taxonomy" id="1522189"/>
    <lineage>
        <taxon>Eukaryota</taxon>
        <taxon>Fungi</taxon>
        <taxon>Dikarya</taxon>
        <taxon>Basidiomycota</taxon>
        <taxon>Ustilaginomycotina</taxon>
        <taxon>Exobasidiomycetes</taxon>
        <taxon>Ceraceosorales</taxon>
        <taxon>Ceraceosoraceae</taxon>
        <taxon>Ceraceosorus</taxon>
    </lineage>
</organism>
<evidence type="ECO:0000313" key="3">
    <source>
        <dbReference type="EMBL" id="PWN42685.1"/>
    </source>
</evidence>
<evidence type="ECO:0000256" key="1">
    <source>
        <dbReference type="SAM" id="MobiDB-lite"/>
    </source>
</evidence>
<feature type="compositionally biased region" description="Polar residues" evidence="1">
    <location>
        <begin position="326"/>
        <end position="337"/>
    </location>
</feature>
<dbReference type="InParanoid" id="A0A316W4X7"/>
<feature type="transmembrane region" description="Helical" evidence="2">
    <location>
        <begin position="21"/>
        <end position="41"/>
    </location>
</feature>
<accession>A0A316W4X7</accession>
<dbReference type="OrthoDB" id="10386653at2759"/>
<protein>
    <submittedName>
        <fullName evidence="3">Uncharacterized protein</fullName>
    </submittedName>
</protein>
<keyword evidence="2" id="KW-0472">Membrane</keyword>
<evidence type="ECO:0000313" key="4">
    <source>
        <dbReference type="Proteomes" id="UP000245783"/>
    </source>
</evidence>
<sequence>MQEVCGSAPSRSKCAKHFRRFLFRTFLWTIVILIILGITSIRPIQNFFLRPIGALLRTCPGWLGDVLSWPFVTMLRIAHWNPLFVIVCGALIISMLLEKRAKSRRRRAARRRALVADLLEGDYVRPTAGDGKRNPPPAHGRSLLSTYRQNVITAHDYGKTAAAQVVPAARWVSEAVLVAGGTIIVCSQRTGKALGSAYRAGRLEASRRRALANPDDEHQPLLSGPASIEETRADDVQFPSQMNPYTLKARRVWSAARFGGYKTYSALRLTGYTLQAEFIAALDSWREDGELQLQHDEVQDDHTSYRINVGDDTNGRREMSERDSIRSVSPSSTVDDQSDVFENQDQASLTVTVARDPTNASPTRIAANRKAFERTAAARRAERFFDKIAARRNSS</sequence>
<keyword evidence="4" id="KW-1185">Reference proteome</keyword>
<feature type="region of interest" description="Disordered" evidence="1">
    <location>
        <begin position="309"/>
        <end position="337"/>
    </location>
</feature>
<gene>
    <name evidence="3" type="ORF">IE81DRAFT_118848</name>
</gene>
<name>A0A316W4X7_9BASI</name>
<dbReference type="RefSeq" id="XP_025369845.1">
    <property type="nucleotide sequence ID" value="XM_025510168.1"/>
</dbReference>
<dbReference type="Proteomes" id="UP000245783">
    <property type="component" value="Unassembled WGS sequence"/>
</dbReference>
<feature type="transmembrane region" description="Helical" evidence="2">
    <location>
        <begin position="77"/>
        <end position="97"/>
    </location>
</feature>
<keyword evidence="2" id="KW-1133">Transmembrane helix</keyword>
<feature type="compositionally biased region" description="Basic and acidic residues" evidence="1">
    <location>
        <begin position="313"/>
        <end position="325"/>
    </location>
</feature>
<feature type="region of interest" description="Disordered" evidence="1">
    <location>
        <begin position="210"/>
        <end position="234"/>
    </location>
</feature>
<proteinExistence type="predicted"/>
<reference evidence="3 4" key="1">
    <citation type="journal article" date="2018" name="Mol. Biol. Evol.">
        <title>Broad Genomic Sampling Reveals a Smut Pathogenic Ancestry of the Fungal Clade Ustilaginomycotina.</title>
        <authorList>
            <person name="Kijpornyongpan T."/>
            <person name="Mondo S.J."/>
            <person name="Barry K."/>
            <person name="Sandor L."/>
            <person name="Lee J."/>
            <person name="Lipzen A."/>
            <person name="Pangilinan J."/>
            <person name="LaButti K."/>
            <person name="Hainaut M."/>
            <person name="Henrissat B."/>
            <person name="Grigoriev I.V."/>
            <person name="Spatafora J.W."/>
            <person name="Aime M.C."/>
        </authorList>
    </citation>
    <scope>NUCLEOTIDE SEQUENCE [LARGE SCALE GENOMIC DNA]</scope>
    <source>
        <strain evidence="3 4">MCA 4658</strain>
    </source>
</reference>
<dbReference type="GeneID" id="37032038"/>
<evidence type="ECO:0000256" key="2">
    <source>
        <dbReference type="SAM" id="Phobius"/>
    </source>
</evidence>
<dbReference type="EMBL" id="KZ819377">
    <property type="protein sequence ID" value="PWN42685.1"/>
    <property type="molecule type" value="Genomic_DNA"/>
</dbReference>
<keyword evidence="2" id="KW-0812">Transmembrane</keyword>